<dbReference type="PANTHER" id="PTHR33692">
    <property type="entry name" value="RIBOSOME MATURATION FACTOR RIMM"/>
    <property type="match status" value="1"/>
</dbReference>
<dbReference type="InterPro" id="IPR011033">
    <property type="entry name" value="PRC_barrel-like_sf"/>
</dbReference>
<evidence type="ECO:0000313" key="8">
    <source>
        <dbReference type="EMBL" id="SFN59987.1"/>
    </source>
</evidence>
<dbReference type="SUPFAM" id="SSF50346">
    <property type="entry name" value="PRC-barrel domain"/>
    <property type="match status" value="1"/>
</dbReference>
<keyword evidence="9" id="KW-1185">Reference proteome</keyword>
<protein>
    <recommendedName>
        <fullName evidence="5">Ribosome maturation factor RimM</fullName>
    </recommendedName>
</protein>
<evidence type="ECO:0000256" key="3">
    <source>
        <dbReference type="ARBA" id="ARBA00022552"/>
    </source>
</evidence>
<dbReference type="GO" id="GO:0005737">
    <property type="term" value="C:cytoplasm"/>
    <property type="evidence" value="ECO:0007669"/>
    <property type="project" value="UniProtKB-SubCell"/>
</dbReference>
<evidence type="ECO:0000259" key="7">
    <source>
        <dbReference type="Pfam" id="PF24986"/>
    </source>
</evidence>
<dbReference type="InterPro" id="IPR036976">
    <property type="entry name" value="RimM_N_sf"/>
</dbReference>
<evidence type="ECO:0000256" key="4">
    <source>
        <dbReference type="ARBA" id="ARBA00023186"/>
    </source>
</evidence>
<dbReference type="STRING" id="1266925.GCA_000619905_01110"/>
<evidence type="ECO:0000256" key="5">
    <source>
        <dbReference type="HAMAP-Rule" id="MF_00014"/>
    </source>
</evidence>
<dbReference type="PANTHER" id="PTHR33692:SF1">
    <property type="entry name" value="RIBOSOME MATURATION FACTOR RIMM"/>
    <property type="match status" value="1"/>
</dbReference>
<feature type="domain" description="RimM N-terminal" evidence="6">
    <location>
        <begin position="1"/>
        <end position="83"/>
    </location>
</feature>
<dbReference type="Proteomes" id="UP000183107">
    <property type="component" value="Unassembled WGS sequence"/>
</dbReference>
<name>A0A1I5ABZ7_9PROT</name>
<dbReference type="InterPro" id="IPR009000">
    <property type="entry name" value="Transl_B-barrel_sf"/>
</dbReference>
<keyword evidence="3 5" id="KW-0698">rRNA processing</keyword>
<dbReference type="HAMAP" id="MF_00014">
    <property type="entry name" value="Ribosome_mat_RimM"/>
    <property type="match status" value="1"/>
</dbReference>
<keyword evidence="4 5" id="KW-0143">Chaperone</keyword>
<reference evidence="9" key="1">
    <citation type="submission" date="2016-10" db="EMBL/GenBank/DDBJ databases">
        <authorList>
            <person name="Varghese N."/>
        </authorList>
    </citation>
    <scope>NUCLEOTIDE SEQUENCE [LARGE SCALE GENOMIC DNA]</scope>
    <source>
        <strain evidence="9">Nsp8</strain>
    </source>
</reference>
<organism evidence="8 9">
    <name type="scientific">Nitrosospira briensis</name>
    <dbReference type="NCBI Taxonomy" id="35799"/>
    <lineage>
        <taxon>Bacteria</taxon>
        <taxon>Pseudomonadati</taxon>
        <taxon>Pseudomonadota</taxon>
        <taxon>Betaproteobacteria</taxon>
        <taxon>Nitrosomonadales</taxon>
        <taxon>Nitrosomonadaceae</taxon>
        <taxon>Nitrosospira</taxon>
    </lineage>
</organism>
<dbReference type="SUPFAM" id="SSF50447">
    <property type="entry name" value="Translation proteins"/>
    <property type="match status" value="1"/>
</dbReference>
<dbReference type="AlphaFoldDB" id="A0A1I5ABZ7"/>
<dbReference type="Gene3D" id="2.40.30.60">
    <property type="entry name" value="RimM"/>
    <property type="match status" value="1"/>
</dbReference>
<dbReference type="InterPro" id="IPR002676">
    <property type="entry name" value="RimM_N"/>
</dbReference>
<gene>
    <name evidence="5" type="primary">rimM</name>
    <name evidence="8" type="ORF">SAMN05216386_1308</name>
</gene>
<sequence>MGRVIGPYGVAGWIKVFPYTEHIDGLLDYPKWWLGRGDGNWRGFKVAGSEVHGNVLTALLEQYEDRTEAMRLKGLEVAIPRSQLPVLSKSGKDGYYWSDLIGLEVVNLQGEELGKVAGLLETGANDVLQVQSLEDGEGERLIPFIDQVIVKVDLKARRITVDWGADY</sequence>
<comment type="similarity">
    <text evidence="5">Belongs to the RimM family.</text>
</comment>
<comment type="function">
    <text evidence="5">An accessory protein needed during the final step in the assembly of 30S ribosomal subunit, possibly for assembly of the head region. Essential for efficient processing of 16S rRNA. May be needed both before and after RbfA during the maturation of 16S rRNA. It has affinity for free ribosomal 30S subunits but not for 70S ribosomes.</text>
</comment>
<dbReference type="InterPro" id="IPR056792">
    <property type="entry name" value="PRC_RimM"/>
</dbReference>
<accession>A0A1I5ABZ7</accession>
<dbReference type="GO" id="GO:0042274">
    <property type="term" value="P:ribosomal small subunit biogenesis"/>
    <property type="evidence" value="ECO:0007669"/>
    <property type="project" value="UniProtKB-UniRule"/>
</dbReference>
<comment type="subcellular location">
    <subcellularLocation>
        <location evidence="5">Cytoplasm</location>
    </subcellularLocation>
</comment>
<dbReference type="GO" id="GO:0006364">
    <property type="term" value="P:rRNA processing"/>
    <property type="evidence" value="ECO:0007669"/>
    <property type="project" value="UniProtKB-UniRule"/>
</dbReference>
<keyword evidence="2 5" id="KW-0690">Ribosome biogenesis</keyword>
<dbReference type="NCBIfam" id="TIGR02273">
    <property type="entry name" value="16S_RimM"/>
    <property type="match status" value="1"/>
</dbReference>
<evidence type="ECO:0000256" key="1">
    <source>
        <dbReference type="ARBA" id="ARBA00022490"/>
    </source>
</evidence>
<dbReference type="GO" id="GO:0043022">
    <property type="term" value="F:ribosome binding"/>
    <property type="evidence" value="ECO:0007669"/>
    <property type="project" value="InterPro"/>
</dbReference>
<dbReference type="GO" id="GO:0005840">
    <property type="term" value="C:ribosome"/>
    <property type="evidence" value="ECO:0007669"/>
    <property type="project" value="InterPro"/>
</dbReference>
<keyword evidence="1 5" id="KW-0963">Cytoplasm</keyword>
<dbReference type="Pfam" id="PF01782">
    <property type="entry name" value="RimM"/>
    <property type="match status" value="1"/>
</dbReference>
<dbReference type="EMBL" id="FOVJ01000002">
    <property type="protein sequence ID" value="SFN59987.1"/>
    <property type="molecule type" value="Genomic_DNA"/>
</dbReference>
<proteinExistence type="inferred from homology"/>
<comment type="domain">
    <text evidence="5">The PRC barrel domain binds ribosomal protein uS19.</text>
</comment>
<evidence type="ECO:0000259" key="6">
    <source>
        <dbReference type="Pfam" id="PF01782"/>
    </source>
</evidence>
<dbReference type="InterPro" id="IPR011961">
    <property type="entry name" value="RimM"/>
</dbReference>
<dbReference type="Pfam" id="PF24986">
    <property type="entry name" value="PRC_RimM"/>
    <property type="match status" value="1"/>
</dbReference>
<dbReference type="Gene3D" id="2.30.30.240">
    <property type="entry name" value="PRC-barrel domain"/>
    <property type="match status" value="1"/>
</dbReference>
<evidence type="ECO:0000313" key="9">
    <source>
        <dbReference type="Proteomes" id="UP000183107"/>
    </source>
</evidence>
<evidence type="ECO:0000256" key="2">
    <source>
        <dbReference type="ARBA" id="ARBA00022517"/>
    </source>
</evidence>
<comment type="subunit">
    <text evidence="5">Binds ribosomal protein uS19.</text>
</comment>
<feature type="domain" description="Ribosome maturation factor RimM PRC barrel" evidence="7">
    <location>
        <begin position="97"/>
        <end position="163"/>
    </location>
</feature>